<dbReference type="GeneID" id="124295370"/>
<dbReference type="PROSITE" id="PS51253">
    <property type="entry name" value="HTH_CENPB"/>
    <property type="match status" value="1"/>
</dbReference>
<dbReference type="InterPro" id="IPR004875">
    <property type="entry name" value="DDE_SF_endonuclease_dom"/>
</dbReference>
<dbReference type="Gene3D" id="1.10.10.60">
    <property type="entry name" value="Homeodomain-like"/>
    <property type="match status" value="1"/>
</dbReference>
<evidence type="ECO:0000313" key="3">
    <source>
        <dbReference type="Proteomes" id="UP000829291"/>
    </source>
</evidence>
<dbReference type="InterPro" id="IPR006600">
    <property type="entry name" value="HTH_CenpB_DNA-bd_dom"/>
</dbReference>
<evidence type="ECO:0000256" key="1">
    <source>
        <dbReference type="ARBA" id="ARBA00023125"/>
    </source>
</evidence>
<sequence>MEKASTSSGDFVHEESILNNSIKNDITNAFLYCKSLLEESELLVKNPPSEMSHSSIVMGEEFYNSIVTMLDERKIIEDEELITKDEDDEKNEYTECIGVPEDDDNFVAQEFAPEPRDYIPLSYKERAVAIADAHPKWSLKCLQNHGASRLKHKQNLYRWKEDVKRGGTYFDRWKTIDSDTYERFLEARSSMEQVTTRTLQQWAMNAAFQFLSDEFHFIASKSWVERFKKKHGIRQRKITKFISHKEVVSIEEVMESAEKFRLQTKALMSGFDRDYIINTDQSGCQYQSTYNRSLAEKGAKTIFVKKKNISLTTHSYTAQYALTASGKVLPFVFVCLREPSGAFGPQIKKQINQLSKIYNNIIITCTKSGKLTKQQYEKFLKTCLLPYVQENKFLLIIDSWVGQTDTTVYDDIFLNENGEATCTVKIIPPKCTPICQPCDVYFFRQIKIFIKKIQNAPELLADKRELTSREDIMKIHSLILHQLNSPKFTAMIQYAWFASKLIDEREIFMNVNQLCFSIKNLKTKCNCNNNSFIKCAVCDKTLCFKCFYDDYHPNECLFTNDSDGDMESE</sequence>
<accession>A0ABM3GLI7</accession>
<evidence type="ECO:0000313" key="4">
    <source>
        <dbReference type="RefSeq" id="XP_046601131.1"/>
    </source>
</evidence>
<name>A0ABM3GLI7_NEOLC</name>
<dbReference type="Proteomes" id="UP000829291">
    <property type="component" value="Chromosome 7"/>
</dbReference>
<organism evidence="3 4">
    <name type="scientific">Neodiprion lecontei</name>
    <name type="common">Redheaded pine sawfly</name>
    <dbReference type="NCBI Taxonomy" id="441921"/>
    <lineage>
        <taxon>Eukaryota</taxon>
        <taxon>Metazoa</taxon>
        <taxon>Ecdysozoa</taxon>
        <taxon>Arthropoda</taxon>
        <taxon>Hexapoda</taxon>
        <taxon>Insecta</taxon>
        <taxon>Pterygota</taxon>
        <taxon>Neoptera</taxon>
        <taxon>Endopterygota</taxon>
        <taxon>Hymenoptera</taxon>
        <taxon>Tenthredinoidea</taxon>
        <taxon>Diprionidae</taxon>
        <taxon>Diprioninae</taxon>
        <taxon>Neodiprion</taxon>
    </lineage>
</organism>
<protein>
    <submittedName>
        <fullName evidence="4">Uncharacterized protein LOC124295370</fullName>
    </submittedName>
</protein>
<evidence type="ECO:0000259" key="2">
    <source>
        <dbReference type="PROSITE" id="PS51253"/>
    </source>
</evidence>
<gene>
    <name evidence="4" type="primary">LOC124295370</name>
</gene>
<keyword evidence="1" id="KW-0238">DNA-binding</keyword>
<dbReference type="Pfam" id="PF03184">
    <property type="entry name" value="DDE_1"/>
    <property type="match status" value="1"/>
</dbReference>
<proteinExistence type="predicted"/>
<feature type="domain" description="HTH CENPB-type" evidence="2">
    <location>
        <begin position="164"/>
        <end position="237"/>
    </location>
</feature>
<dbReference type="Pfam" id="PF03221">
    <property type="entry name" value="HTH_Tnp_Tc5"/>
    <property type="match status" value="1"/>
</dbReference>
<keyword evidence="3" id="KW-1185">Reference proteome</keyword>
<reference evidence="4" key="1">
    <citation type="submission" date="2025-08" db="UniProtKB">
        <authorList>
            <consortium name="RefSeq"/>
        </authorList>
    </citation>
    <scope>IDENTIFICATION</scope>
    <source>
        <tissue evidence="4">Thorax and Abdomen</tissue>
    </source>
</reference>
<dbReference type="RefSeq" id="XP_046601131.1">
    <property type="nucleotide sequence ID" value="XM_046745175.1"/>
</dbReference>